<dbReference type="GeneID" id="9165337"/>
<sequence length="286" mass="32475">MRKKTILVNGLLTYDSGKTWFTISLFKTLAANGVKAVPYKPVAAHNIWFSARTIKYSIKMKKLVGNDAYMYFRETTEPPELLNPIALAIAPLDPVNYVSNIEKYLDDASSFLPQLVLGRISHYTRGETIHFVIQENVERTVRDAQEIVKILKKKLGAVEKSLREVGELLVSQRIDEITSQVLNTLLEKYDIVLLESFNDAVIPSIGLAEHVDLIITVAPGRAFIYDRTTTKSILQYLTQRVVDPSHLVTPRFFSIFKPKEILNTPLMFKPGSHNMLKPVVDFILRE</sequence>
<dbReference type="eggNOG" id="arCOG04328">
    <property type="taxonomic scope" value="Archaea"/>
</dbReference>
<dbReference type="KEGG" id="tag:Tagg_0324"/>
<reference evidence="2" key="2">
    <citation type="journal article" date="2010" name="Stand. Genomic Sci.">
        <title>Complete genome sequence of Thermosphaera aggregans type strain (M11TLT).</title>
        <authorList>
            <person name="Spring S."/>
            <person name="Rachel R."/>
            <person name="Lapidus A."/>
            <person name="Davenport K."/>
            <person name="Tice H."/>
            <person name="Copeland A."/>
            <person name="Cheng J.-F."/>
            <person name="Lucas S."/>
            <person name="Chen F."/>
            <person name="Nolan M."/>
            <person name="Bruce D."/>
            <person name="Goodwin L."/>
            <person name="Pitluck S."/>
            <person name="Ivanova N."/>
            <person name="Mavromatis K."/>
            <person name="Ovchinnikova G."/>
            <person name="Pati A."/>
            <person name="Chen A."/>
            <person name="Palaniappan K."/>
            <person name="Land M."/>
            <person name="Hauser L."/>
            <person name="Chang Y.-J."/>
            <person name="Jeffries C.C."/>
            <person name="Brettin T."/>
            <person name="Detter J.C."/>
            <person name="Tapia R."/>
            <person name="Han C."/>
            <person name="Heimerl T."/>
            <person name="Weikl F."/>
            <person name="Brambilla E."/>
            <person name="Goker M."/>
            <person name="Bristow J."/>
            <person name="Eisen J.A."/>
            <person name="Markowitz V."/>
            <person name="Hugenholtz P."/>
            <person name="Kyrpides N.C."/>
            <person name="Klenk H.-P."/>
        </authorList>
    </citation>
    <scope>NUCLEOTIDE SEQUENCE [LARGE SCALE GENOMIC DNA]</scope>
    <source>
        <strain evidence="2">DSM 11486 / M11TL</strain>
    </source>
</reference>
<reference key="3">
    <citation type="submission" date="2010-02" db="EMBL/GenBank/DDBJ databases">
        <title>Complete genome sequence of Thermosphaera aggregans type strain (M11TL).</title>
        <authorList>
            <consortium name="US DOE Joint Genome Institute (JGI-PGF)"/>
            <person name="Spring S."/>
            <person name="Lapidus A."/>
            <person name="Munk C."/>
            <person name="Schroeder M."/>
            <person name="Glavina Del Rio T."/>
            <person name="Tice H."/>
            <person name="Copeland A."/>
            <person name="Cheng J.-F."/>
            <person name="Lucas S."/>
            <person name="Chen F."/>
            <person name="Nolan M."/>
            <person name="Bruce D."/>
            <person name="Goodwin L."/>
            <person name="Pitluck S."/>
            <person name="Ivanova N."/>
            <person name="Mavromatis K."/>
            <person name="Ovchinnikova G."/>
            <person name="Pati A."/>
            <person name="Chen A."/>
            <person name="Palaniappan K."/>
            <person name="Land M."/>
            <person name="Hauser L."/>
            <person name="Chang Y.-J."/>
            <person name="Jeffries C.C."/>
            <person name="Brettin T."/>
            <person name="Detter J.C."/>
            <person name="Tapia R."/>
            <person name="Han C."/>
            <person name="Chain P."/>
            <person name="Heimerl T."/>
            <person name="Weik F."/>
            <person name="Goker M."/>
            <person name="Rachel R."/>
            <person name="Bristow J."/>
            <person name="Eisen J.A."/>
            <person name="Markowitz V."/>
            <person name="Hugenholtz P."/>
            <person name="Kyrpides N.C."/>
            <person name="Klenk H.-P."/>
        </authorList>
    </citation>
    <scope>NUCLEOTIDE SEQUENCE</scope>
    <source>
        <strain>DSM 11486</strain>
    </source>
</reference>
<reference evidence="1 2" key="1">
    <citation type="journal article" date="2010" name="Stand. Genomic Sci.">
        <title>Complete genome sequence of Thermosphaera aggregans type strain (M11TL).</title>
        <authorList>
            <person name="Spring S."/>
            <person name="Rachel R."/>
            <person name="Lapidus A."/>
            <person name="Davenport K."/>
            <person name="Tice H."/>
            <person name="Copeland A."/>
            <person name="Cheng J.F."/>
            <person name="Lucas S."/>
            <person name="Chen F."/>
            <person name="Nolan M."/>
            <person name="Bruce D."/>
            <person name="Goodwin L."/>
            <person name="Pitluck S."/>
            <person name="Ivanova N."/>
            <person name="Mavromatis K."/>
            <person name="Ovchinnikova G."/>
            <person name="Pati A."/>
            <person name="Chen A."/>
            <person name="Palaniappan K."/>
            <person name="Land M."/>
            <person name="Hauser L."/>
            <person name="Chang Y.J."/>
            <person name="Jeffries C.C."/>
            <person name="Brettin T."/>
            <person name="Detter J.C."/>
            <person name="Tapia R."/>
            <person name="Han C."/>
            <person name="Heimerl T."/>
            <person name="Weikl F."/>
            <person name="Brambilla E."/>
            <person name="Goker M."/>
            <person name="Bristow J."/>
            <person name="Eisen J.A."/>
            <person name="Markowitz V."/>
            <person name="Hugenholtz P."/>
            <person name="Kyrpides N.C."/>
            <person name="Klenk H.P."/>
        </authorList>
    </citation>
    <scope>NUCLEOTIDE SEQUENCE [LARGE SCALE GENOMIC DNA]</scope>
    <source>
        <strain evidence="2">DSM 11486 / M11TL</strain>
    </source>
</reference>
<gene>
    <name evidence="1" type="ordered locus">Tagg_0324</name>
</gene>
<dbReference type="Proteomes" id="UP000002376">
    <property type="component" value="Chromosome"/>
</dbReference>
<accession>D5U0F0</accession>
<organism evidence="1 2">
    <name type="scientific">Thermosphaera aggregans (strain DSM 11486 / M11TL)</name>
    <dbReference type="NCBI Taxonomy" id="633148"/>
    <lineage>
        <taxon>Archaea</taxon>
        <taxon>Thermoproteota</taxon>
        <taxon>Thermoprotei</taxon>
        <taxon>Desulfurococcales</taxon>
        <taxon>Desulfurococcaceae</taxon>
        <taxon>Thermosphaera</taxon>
    </lineage>
</organism>
<dbReference type="OrthoDB" id="39107at2157"/>
<dbReference type="AlphaFoldDB" id="D5U0F0"/>
<dbReference type="HOGENOM" id="CLU_084678_0_0_2"/>
<dbReference type="Gene3D" id="3.40.50.300">
    <property type="entry name" value="P-loop containing nucleotide triphosphate hydrolases"/>
    <property type="match status" value="1"/>
</dbReference>
<evidence type="ECO:0000313" key="2">
    <source>
        <dbReference type="Proteomes" id="UP000002376"/>
    </source>
</evidence>
<dbReference type="EMBL" id="CP001939">
    <property type="protein sequence ID" value="ADG90600.1"/>
    <property type="molecule type" value="Genomic_DNA"/>
</dbReference>
<evidence type="ECO:0000313" key="1">
    <source>
        <dbReference type="EMBL" id="ADG90600.1"/>
    </source>
</evidence>
<dbReference type="STRING" id="633148.Tagg_0324"/>
<proteinExistence type="predicted"/>
<dbReference type="RefSeq" id="WP_013129193.1">
    <property type="nucleotide sequence ID" value="NC_014160.1"/>
</dbReference>
<dbReference type="InterPro" id="IPR027417">
    <property type="entry name" value="P-loop_NTPase"/>
</dbReference>
<name>D5U0F0_THEAM</name>
<protein>
    <submittedName>
        <fullName evidence="1">p-loop ATPase/GTPase</fullName>
    </submittedName>
</protein>
<keyword evidence="2" id="KW-1185">Reference proteome</keyword>